<feature type="compositionally biased region" description="Polar residues" evidence="1">
    <location>
        <begin position="125"/>
        <end position="145"/>
    </location>
</feature>
<dbReference type="VEuPathDB" id="FungiDB:CNG01140"/>
<feature type="compositionally biased region" description="Pro residues" evidence="1">
    <location>
        <begin position="37"/>
        <end position="50"/>
    </location>
</feature>
<dbReference type="HOGENOM" id="CLU_281867_0_0_1"/>
<dbReference type="RefSeq" id="XP_024513175.1">
    <property type="nucleotide sequence ID" value="XM_024657511.1"/>
</dbReference>
<feature type="compositionally biased region" description="Polar residues" evidence="1">
    <location>
        <begin position="196"/>
        <end position="206"/>
    </location>
</feature>
<feature type="compositionally biased region" description="Polar residues" evidence="1">
    <location>
        <begin position="919"/>
        <end position="952"/>
    </location>
</feature>
<feature type="region of interest" description="Disordered" evidence="1">
    <location>
        <begin position="411"/>
        <end position="450"/>
    </location>
</feature>
<feature type="compositionally biased region" description="Low complexity" evidence="1">
    <location>
        <begin position="682"/>
        <end position="694"/>
    </location>
</feature>
<dbReference type="STRING" id="214684.Q5KEA9"/>
<feature type="compositionally biased region" description="Basic residues" evidence="1">
    <location>
        <begin position="813"/>
        <end position="833"/>
    </location>
</feature>
<evidence type="ECO:0000313" key="3">
    <source>
        <dbReference type="Proteomes" id="UP000002149"/>
    </source>
</evidence>
<feature type="compositionally biased region" description="Low complexity" evidence="1">
    <location>
        <begin position="581"/>
        <end position="595"/>
    </location>
</feature>
<protein>
    <submittedName>
        <fullName evidence="2">Uncharacterized protein</fullName>
    </submittedName>
</protein>
<dbReference type="AlphaFoldDB" id="Q5KEA9"/>
<keyword evidence="3" id="KW-1185">Reference proteome</keyword>
<feature type="compositionally biased region" description="Polar residues" evidence="1">
    <location>
        <begin position="891"/>
        <end position="911"/>
    </location>
</feature>
<dbReference type="GeneID" id="3258639"/>
<feature type="compositionally biased region" description="Basic and acidic residues" evidence="1">
    <location>
        <begin position="772"/>
        <end position="786"/>
    </location>
</feature>
<feature type="compositionally biased region" description="Low complexity" evidence="1">
    <location>
        <begin position="222"/>
        <end position="236"/>
    </location>
</feature>
<feature type="compositionally biased region" description="Polar residues" evidence="1">
    <location>
        <begin position="836"/>
        <end position="853"/>
    </location>
</feature>
<feature type="compositionally biased region" description="Polar residues" evidence="1">
    <location>
        <begin position="256"/>
        <end position="272"/>
    </location>
</feature>
<feature type="compositionally biased region" description="Basic and acidic residues" evidence="1">
    <location>
        <begin position="612"/>
        <end position="624"/>
    </location>
</feature>
<feature type="compositionally biased region" description="Polar residues" evidence="1">
    <location>
        <begin position="638"/>
        <end position="656"/>
    </location>
</feature>
<evidence type="ECO:0000256" key="1">
    <source>
        <dbReference type="SAM" id="MobiDB-lite"/>
    </source>
</evidence>
<evidence type="ECO:0000313" key="2">
    <source>
        <dbReference type="EMBL" id="AAW44477.2"/>
    </source>
</evidence>
<feature type="region of interest" description="Disordered" evidence="1">
    <location>
        <begin position="546"/>
        <end position="712"/>
    </location>
</feature>
<feature type="region of interest" description="Disordered" evidence="1">
    <location>
        <begin position="1"/>
        <end position="58"/>
    </location>
</feature>
<dbReference type="InParanoid" id="Q5KEA9"/>
<dbReference type="Proteomes" id="UP000002149">
    <property type="component" value="Chromosome 7"/>
</dbReference>
<feature type="compositionally biased region" description="Polar residues" evidence="1">
    <location>
        <begin position="1"/>
        <end position="21"/>
    </location>
</feature>
<dbReference type="eggNOG" id="ENOG502S33V">
    <property type="taxonomic scope" value="Eukaryota"/>
</dbReference>
<accession>Q5KEA9</accession>
<name>Q5KEA9_CRYD1</name>
<feature type="compositionally biased region" description="Basic and acidic residues" evidence="1">
    <location>
        <begin position="429"/>
        <end position="440"/>
    </location>
</feature>
<gene>
    <name evidence="2" type="ordered locus">CNG01140</name>
</gene>
<dbReference type="EMBL" id="AE017347">
    <property type="protein sequence ID" value="AAW44477.2"/>
    <property type="molecule type" value="Genomic_DNA"/>
</dbReference>
<proteinExistence type="predicted"/>
<feature type="compositionally biased region" description="Polar residues" evidence="1">
    <location>
        <begin position="789"/>
        <end position="799"/>
    </location>
</feature>
<dbReference type="PaxDb" id="214684-Q5KEA9"/>
<feature type="region of interest" description="Disordered" evidence="1">
    <location>
        <begin position="93"/>
        <end position="342"/>
    </location>
</feature>
<reference evidence="2 3" key="1">
    <citation type="journal article" date="2005" name="Science">
        <title>The genome of the basidiomycetous yeast and human pathogen Cryptococcus neoformans.</title>
        <authorList>
            <person name="Loftus B.J."/>
            <person name="Fung E."/>
            <person name="Roncaglia P."/>
            <person name="Rowley D."/>
            <person name="Amedeo P."/>
            <person name="Bruno D."/>
            <person name="Vamathevan J."/>
            <person name="Miranda M."/>
            <person name="Anderson I.J."/>
            <person name="Fraser J.A."/>
            <person name="Allen J.E."/>
            <person name="Bosdet I.E."/>
            <person name="Brent M.R."/>
            <person name="Chiu R."/>
            <person name="Doering T.L."/>
            <person name="Donlin M.J."/>
            <person name="D'Souza C.A."/>
            <person name="Fox D.S."/>
            <person name="Grinberg V."/>
            <person name="Fu J."/>
            <person name="Fukushima M."/>
            <person name="Haas B.J."/>
            <person name="Huang J.C."/>
            <person name="Janbon G."/>
            <person name="Jones S.J."/>
            <person name="Koo H.L."/>
            <person name="Krzywinski M.I."/>
            <person name="Kwon-Chung J.K."/>
            <person name="Lengeler K.B."/>
            <person name="Maiti R."/>
            <person name="Marra M.A."/>
            <person name="Marra R.E."/>
            <person name="Mathewson C.A."/>
            <person name="Mitchell T.G."/>
            <person name="Pertea M."/>
            <person name="Riggs F.R."/>
            <person name="Salzberg S.L."/>
            <person name="Schein J.E."/>
            <person name="Shvartsbeyn A."/>
            <person name="Shin H."/>
            <person name="Shumway M."/>
            <person name="Specht C.A."/>
            <person name="Suh B.B."/>
            <person name="Tenney A."/>
            <person name="Utterback T.R."/>
            <person name="Wickes B.L."/>
            <person name="Wortman J.R."/>
            <person name="Wye N.H."/>
            <person name="Kronstad J.W."/>
            <person name="Lodge J.K."/>
            <person name="Heitman J."/>
            <person name="Davis R.W."/>
            <person name="Fraser C.M."/>
            <person name="Hyman R.W."/>
        </authorList>
    </citation>
    <scope>NUCLEOTIDE SEQUENCE [LARGE SCALE GENOMIC DNA]</scope>
    <source>
        <strain evidence="3">JEC21 / ATCC MYA-565</strain>
    </source>
</reference>
<feature type="compositionally biased region" description="Low complexity" evidence="1">
    <location>
        <begin position="855"/>
        <end position="865"/>
    </location>
</feature>
<feature type="compositionally biased region" description="Polar residues" evidence="1">
    <location>
        <begin position="598"/>
        <end position="607"/>
    </location>
</feature>
<dbReference type="KEGG" id="cne:CNG01140"/>
<organism evidence="2 3">
    <name type="scientific">Cryptococcus deneoformans (strain JEC21 / ATCC MYA-565)</name>
    <name type="common">Cryptococcus neoformans var. neoformans serotype D</name>
    <dbReference type="NCBI Taxonomy" id="214684"/>
    <lineage>
        <taxon>Eukaryota</taxon>
        <taxon>Fungi</taxon>
        <taxon>Dikarya</taxon>
        <taxon>Basidiomycota</taxon>
        <taxon>Agaricomycotina</taxon>
        <taxon>Tremellomycetes</taxon>
        <taxon>Tremellales</taxon>
        <taxon>Cryptococcaceae</taxon>
        <taxon>Cryptococcus</taxon>
        <taxon>Cryptococcus neoformans species complex</taxon>
    </lineage>
</organism>
<feature type="region of interest" description="Disordered" evidence="1">
    <location>
        <begin position="764"/>
        <end position="975"/>
    </location>
</feature>
<sequence length="1214" mass="130747">MSGTLDNHTRTSGTAPTSLHLSDSVAARDTMAAPTLPAIPPISPLPPPSPSSSFSGLHRPSSALAAIAYASPSGSLTTDRSYQRPLAHSLTVHIPAPLTPSPSDTDLPPSPVFKNPPGIARRRTVIQSTTTHEPSPVNVSDSTTPPRVASPEPIEDKPSSVERGSILMPEPQPTPALEQKPNSPRRLEKKRASADLKNSSPSSPTARRSLPRPPKMESHVEPTSSSVPVRTQSQSQPSPPPSSSWPPLNVLRTEPPASSQPMQLPAQHQQVPPTFYHKHQQNKSASSLPVIPGISDAGPYPSSNSIRQPQGPPKPQVQQPKPNLGLGRPTAPPNGAGSSRNLQEEVCLECMMRDRDLADVDVQGEDVWDRESDAGFIELVRREEGLLRSMGSLDSAETSAAHGKFRSVIDMDDTSSSDECSQNAGSDGPETRRHREEERHRKQAVKARHKEADWRVSKEVGWRGFSWEEGQGGEGLPAGFRGGKGGPLTEEGIKSIMAKFPSASAHRYQKLQDFLRNQWLLVLEIRAEAQRLGHFAFPDDLSCDSSLSSHEARFPTGATSSASYSYRRPLLPEQTGGLRQSPSSPANLLASPVAPIATSRSNPQRPMTQYLPRREPAREFRTPRGYDSSSVGKRGHSKNTSSTSALEPLTINTNVKGTGDDGRRIDDDDLWTPDQPQGLRPFSFAVRAGAAAAREGSEGHGSVRDGSGQRKSLWGRWGGSVTSFFGGSQGGSGSMVDMHLGLDNERRSRAISQVYPRAISLASPTRPSFFSRDSRGSSVLDHEPRMSRVISQSRLSQVHTGGEGDMEDDGKAEKKKGIKGFFKKMKPKGSRKNSKAESPNLSNYRQSSSTQEYNPRPSASSVPSAPETPLALPPPISVLVRGGDRGHARTGSGSSSSMLTDGQESVSNRLSGSHLYGSRSVSAPFGSTSTSDVSMGQSASPGSSKFATTTSAAKRESYASGGNRRSTTIGEMGEDRRSVVEILSNANGANGDRLMCDEPMPVRPCAARPHNKTSTSLSASSQTMLETPPPINYSNANAFFNHQQHIRSSSIDTGGSLSPNRYKNLPPLPPPGSNDNLHIVHPKGSTASPDSFSAVFPDQELSQNKASFYSYPQPQPVAQPSYRQYPQRFHQQQHFQPTVSYAPGYGYGGRASLDQRGSRPRVEKQRAVQTMYGHPMMGMDGMNGMGGTAEVGEVEKKKKGLKSFFGVNKAGRMA</sequence>
<dbReference type="OrthoDB" id="3013446at2759"/>